<keyword evidence="2" id="KW-1185">Reference proteome</keyword>
<accession>A0AAP0J8M2</accession>
<protein>
    <submittedName>
        <fullName evidence="1">Uncharacterized protein</fullName>
    </submittedName>
</protein>
<proteinExistence type="predicted"/>
<evidence type="ECO:0000313" key="2">
    <source>
        <dbReference type="Proteomes" id="UP001420932"/>
    </source>
</evidence>
<dbReference type="EMBL" id="JBBNAF010000007">
    <property type="protein sequence ID" value="KAK9128670.1"/>
    <property type="molecule type" value="Genomic_DNA"/>
</dbReference>
<organism evidence="1 2">
    <name type="scientific">Stephania yunnanensis</name>
    <dbReference type="NCBI Taxonomy" id="152371"/>
    <lineage>
        <taxon>Eukaryota</taxon>
        <taxon>Viridiplantae</taxon>
        <taxon>Streptophyta</taxon>
        <taxon>Embryophyta</taxon>
        <taxon>Tracheophyta</taxon>
        <taxon>Spermatophyta</taxon>
        <taxon>Magnoliopsida</taxon>
        <taxon>Ranunculales</taxon>
        <taxon>Menispermaceae</taxon>
        <taxon>Menispermoideae</taxon>
        <taxon>Cissampelideae</taxon>
        <taxon>Stephania</taxon>
    </lineage>
</organism>
<name>A0AAP0J8M2_9MAGN</name>
<reference evidence="1 2" key="1">
    <citation type="submission" date="2024-01" db="EMBL/GenBank/DDBJ databases">
        <title>Genome assemblies of Stephania.</title>
        <authorList>
            <person name="Yang L."/>
        </authorList>
    </citation>
    <scope>NUCLEOTIDE SEQUENCE [LARGE SCALE GENOMIC DNA]</scope>
    <source>
        <strain evidence="1">YNDBR</strain>
        <tissue evidence="1">Leaf</tissue>
    </source>
</reference>
<comment type="caution">
    <text evidence="1">The sequence shown here is derived from an EMBL/GenBank/DDBJ whole genome shotgun (WGS) entry which is preliminary data.</text>
</comment>
<gene>
    <name evidence="1" type="ORF">Syun_017467</name>
</gene>
<sequence length="149" mass="17463">MRVRVSSVFNAAGLIRDPFKREIGEREEKEVKRLKVLENRWRLRYLGCCKRSRLRDSEKEATGLKEKEKEKEKEFVSILCHTSALDLAKVLDQMTWRSVIDEDCCCDDAGVTKDRCMLRAHWWNSCHCAVLQRHVSTSDAWKRDGQMGM</sequence>
<dbReference type="AlphaFoldDB" id="A0AAP0J8M2"/>
<dbReference type="Proteomes" id="UP001420932">
    <property type="component" value="Unassembled WGS sequence"/>
</dbReference>
<evidence type="ECO:0000313" key="1">
    <source>
        <dbReference type="EMBL" id="KAK9128670.1"/>
    </source>
</evidence>